<dbReference type="OMA" id="VAPASCH"/>
<sequence>MVRGLVDAGFDKADERIQEAVKWIKSKQIIDNTGDWRIFAGSAEAGGFSFEYNNKWYPDVDDTAAAILAIITHDPVALGSTTVAKAAKWICGMQNRDGGWGAFDFGNDKLWLNKIPFSDMDALCDPSSADVTGRILEAFGLMIKISKTEFVEPELIQDISSVCFRAMGYLIQEQEACGAWYGRWGCNYLYGTSNVVCGLAYFSEGNDQVQEMVSDAIKWIKQMQNVDGGWGESLQSYQDLSKAGRGPSTPSQTAWALLALLTKFSSYDMSITAGVAHLVDTQTDVHDYGASWPESAYTGTGFPNHFYIGYTLYRHYFPMMALGRFIKISKEAFAMSNGVSKGGLSRHDSLQSIQ</sequence>
<dbReference type="PANTHER" id="PTHR11764">
    <property type="entry name" value="TERPENE CYCLASE/MUTASE FAMILY MEMBER"/>
    <property type="match status" value="1"/>
</dbReference>
<dbReference type="Pfam" id="PF13243">
    <property type="entry name" value="SQHop_cyclase_C"/>
    <property type="match status" value="1"/>
</dbReference>
<name>A0A1Y2MBH8_EPING</name>
<reference evidence="3 4" key="1">
    <citation type="journal article" date="2017" name="Genome Announc.">
        <title>Genome sequence of the saprophytic ascomycete Epicoccum nigrum ICMP 19927 strain isolated from New Zealand.</title>
        <authorList>
            <person name="Fokin M."/>
            <person name="Fleetwood D."/>
            <person name="Weir B.S."/>
            <person name="Villas-Boas S.G."/>
        </authorList>
    </citation>
    <scope>NUCLEOTIDE SEQUENCE [LARGE SCALE GENOMIC DNA]</scope>
    <source>
        <strain evidence="3 4">ICMP 19927</strain>
    </source>
</reference>
<dbReference type="GO" id="GO:0016104">
    <property type="term" value="P:triterpenoid biosynthetic process"/>
    <property type="evidence" value="ECO:0007669"/>
    <property type="project" value="InterPro"/>
</dbReference>
<dbReference type="GO" id="GO:0016866">
    <property type="term" value="F:intramolecular transferase activity"/>
    <property type="evidence" value="ECO:0007669"/>
    <property type="project" value="InterPro"/>
</dbReference>
<dbReference type="CDD" id="cd02889">
    <property type="entry name" value="SQCY"/>
    <property type="match status" value="1"/>
</dbReference>
<evidence type="ECO:0000259" key="2">
    <source>
        <dbReference type="Pfam" id="PF13243"/>
    </source>
</evidence>
<dbReference type="EMBL" id="KZ107839">
    <property type="protein sequence ID" value="OSS53341.1"/>
    <property type="molecule type" value="Genomic_DNA"/>
</dbReference>
<proteinExistence type="predicted"/>
<feature type="domain" description="Squalene cyclase C-terminal" evidence="2">
    <location>
        <begin position="3"/>
        <end position="325"/>
    </location>
</feature>
<dbReference type="AlphaFoldDB" id="A0A1Y2MBH8"/>
<evidence type="ECO:0000256" key="1">
    <source>
        <dbReference type="ARBA" id="ARBA00022737"/>
    </source>
</evidence>
<dbReference type="InterPro" id="IPR032696">
    <property type="entry name" value="SQ_cyclase_C"/>
</dbReference>
<dbReference type="InterPro" id="IPR008930">
    <property type="entry name" value="Terpenoid_cyclase/PrenylTrfase"/>
</dbReference>
<gene>
    <name evidence="3" type="ORF">B5807_01833</name>
</gene>
<protein>
    <recommendedName>
        <fullName evidence="2">Squalene cyclase C-terminal domain-containing protein</fullName>
    </recommendedName>
</protein>
<dbReference type="Proteomes" id="UP000193240">
    <property type="component" value="Unassembled WGS sequence"/>
</dbReference>
<evidence type="ECO:0000313" key="4">
    <source>
        <dbReference type="Proteomes" id="UP000193240"/>
    </source>
</evidence>
<keyword evidence="4" id="KW-1185">Reference proteome</keyword>
<dbReference type="STRING" id="105696.A0A1Y2MBH8"/>
<dbReference type="Gene3D" id="1.50.10.20">
    <property type="match status" value="1"/>
</dbReference>
<dbReference type="InParanoid" id="A0A1Y2MBH8"/>
<organism evidence="3 4">
    <name type="scientific">Epicoccum nigrum</name>
    <name type="common">Soil fungus</name>
    <name type="synonym">Epicoccum purpurascens</name>
    <dbReference type="NCBI Taxonomy" id="105696"/>
    <lineage>
        <taxon>Eukaryota</taxon>
        <taxon>Fungi</taxon>
        <taxon>Dikarya</taxon>
        <taxon>Ascomycota</taxon>
        <taxon>Pezizomycotina</taxon>
        <taxon>Dothideomycetes</taxon>
        <taxon>Pleosporomycetidae</taxon>
        <taxon>Pleosporales</taxon>
        <taxon>Pleosporineae</taxon>
        <taxon>Didymellaceae</taxon>
        <taxon>Epicoccum</taxon>
    </lineage>
</organism>
<dbReference type="SUPFAM" id="SSF48239">
    <property type="entry name" value="Terpenoid cyclases/Protein prenyltransferases"/>
    <property type="match status" value="1"/>
</dbReference>
<accession>A0A1Y2MBH8</accession>
<dbReference type="PANTHER" id="PTHR11764:SF82">
    <property type="entry name" value="TERPENE CYCLASE_MUTASE FAMILY MEMBER"/>
    <property type="match status" value="1"/>
</dbReference>
<evidence type="ECO:0000313" key="3">
    <source>
        <dbReference type="EMBL" id="OSS53341.1"/>
    </source>
</evidence>
<dbReference type="GO" id="GO:0005811">
    <property type="term" value="C:lipid droplet"/>
    <property type="evidence" value="ECO:0007669"/>
    <property type="project" value="InterPro"/>
</dbReference>
<dbReference type="InterPro" id="IPR018333">
    <property type="entry name" value="Squalene_cyclase"/>
</dbReference>
<keyword evidence="1" id="KW-0677">Repeat</keyword>